<gene>
    <name evidence="3" type="ORF">KCU76_g2407</name>
</gene>
<feature type="domain" description="Alpha/beta hydrolase fold-3" evidence="2">
    <location>
        <begin position="80"/>
        <end position="296"/>
    </location>
</feature>
<accession>A0A9P8EUM7</accession>
<feature type="non-terminal residue" evidence="3">
    <location>
        <position position="1"/>
    </location>
</feature>
<evidence type="ECO:0000256" key="1">
    <source>
        <dbReference type="ARBA" id="ARBA00022801"/>
    </source>
</evidence>
<dbReference type="EMBL" id="JAHFXF010000058">
    <property type="protein sequence ID" value="KAG9698243.1"/>
    <property type="molecule type" value="Genomic_DNA"/>
</dbReference>
<keyword evidence="1" id="KW-0378">Hydrolase</keyword>
<dbReference type="Pfam" id="PF07859">
    <property type="entry name" value="Abhydrolase_3"/>
    <property type="match status" value="1"/>
</dbReference>
<dbReference type="PANTHER" id="PTHR48081">
    <property type="entry name" value="AB HYDROLASE SUPERFAMILY PROTEIN C4A8.06C"/>
    <property type="match status" value="1"/>
</dbReference>
<sequence>MREYTASWLAAEKSMGGQRTALHGNPEEMRAQFDGMLAALAPLYPPPSDAVVSRDHEVGDFKVRVYTKTRASDTPLPVGLFTHGGGFVLGSLDSEDAFCRLLVEHANTIIISIDYRLSPEVKSPVHLQDCLAGLKWVLSNAQSFGGDVAKIYTIGDSAGAQMALGVARKVGTGQAEVPSDSVKGVVALVPAAFHPSSIPKEYEQEYTAYEENATNVPILDAKSIEQFVEHSGLKADDSDYLVGLDQESHKLFPPTYIVTCEFDPLRDDGIVLAKCLKSAGVPVKYDHYDGLPHVFWVNPILPETKVFIENLLEGVDWIIRQM</sequence>
<dbReference type="GO" id="GO:0016787">
    <property type="term" value="F:hydrolase activity"/>
    <property type="evidence" value="ECO:0007669"/>
    <property type="project" value="UniProtKB-KW"/>
</dbReference>
<protein>
    <recommendedName>
        <fullName evidence="2">Alpha/beta hydrolase fold-3 domain-containing protein</fullName>
    </recommendedName>
</protein>
<dbReference type="PANTHER" id="PTHR48081:SF8">
    <property type="entry name" value="ALPHA_BETA HYDROLASE FOLD-3 DOMAIN-CONTAINING PROTEIN-RELATED"/>
    <property type="match status" value="1"/>
</dbReference>
<evidence type="ECO:0000259" key="2">
    <source>
        <dbReference type="Pfam" id="PF07859"/>
    </source>
</evidence>
<dbReference type="AlphaFoldDB" id="A0A9P8EUM7"/>
<dbReference type="SUPFAM" id="SSF53474">
    <property type="entry name" value="alpha/beta-Hydrolases"/>
    <property type="match status" value="1"/>
</dbReference>
<proteinExistence type="predicted"/>
<name>A0A9P8EUM7_AURME</name>
<dbReference type="InterPro" id="IPR029058">
    <property type="entry name" value="AB_hydrolase_fold"/>
</dbReference>
<dbReference type="InterPro" id="IPR013094">
    <property type="entry name" value="AB_hydrolase_3"/>
</dbReference>
<dbReference type="Proteomes" id="UP000779574">
    <property type="component" value="Unassembled WGS sequence"/>
</dbReference>
<evidence type="ECO:0000313" key="4">
    <source>
        <dbReference type="Proteomes" id="UP000779574"/>
    </source>
</evidence>
<evidence type="ECO:0000313" key="3">
    <source>
        <dbReference type="EMBL" id="KAG9698243.1"/>
    </source>
</evidence>
<dbReference type="InterPro" id="IPR050300">
    <property type="entry name" value="GDXG_lipolytic_enzyme"/>
</dbReference>
<reference evidence="3" key="1">
    <citation type="journal article" date="2021" name="J Fungi (Basel)">
        <title>Virulence traits and population genomics of the black yeast Aureobasidium melanogenum.</title>
        <authorList>
            <person name="Cernosa A."/>
            <person name="Sun X."/>
            <person name="Gostincar C."/>
            <person name="Fang C."/>
            <person name="Gunde-Cimerman N."/>
            <person name="Song Z."/>
        </authorList>
    </citation>
    <scope>NUCLEOTIDE SEQUENCE</scope>
    <source>
        <strain evidence="3">EXF-9911</strain>
    </source>
</reference>
<dbReference type="Gene3D" id="3.40.50.1820">
    <property type="entry name" value="alpha/beta hydrolase"/>
    <property type="match status" value="1"/>
</dbReference>
<organism evidence="3 4">
    <name type="scientific">Aureobasidium melanogenum</name>
    <name type="common">Aureobasidium pullulans var. melanogenum</name>
    <dbReference type="NCBI Taxonomy" id="46634"/>
    <lineage>
        <taxon>Eukaryota</taxon>
        <taxon>Fungi</taxon>
        <taxon>Dikarya</taxon>
        <taxon>Ascomycota</taxon>
        <taxon>Pezizomycotina</taxon>
        <taxon>Dothideomycetes</taxon>
        <taxon>Dothideomycetidae</taxon>
        <taxon>Dothideales</taxon>
        <taxon>Saccotheciaceae</taxon>
        <taxon>Aureobasidium</taxon>
    </lineage>
</organism>
<reference evidence="3" key="2">
    <citation type="submission" date="2021-08" db="EMBL/GenBank/DDBJ databases">
        <authorList>
            <person name="Gostincar C."/>
            <person name="Sun X."/>
            <person name="Song Z."/>
            <person name="Gunde-Cimerman N."/>
        </authorList>
    </citation>
    <scope>NUCLEOTIDE SEQUENCE</scope>
    <source>
        <strain evidence="3">EXF-9911</strain>
    </source>
</reference>
<dbReference type="OrthoDB" id="408631at2759"/>
<comment type="caution">
    <text evidence="3">The sequence shown here is derived from an EMBL/GenBank/DDBJ whole genome shotgun (WGS) entry which is preliminary data.</text>
</comment>